<dbReference type="PANTHER" id="PTHR46586:SF3">
    <property type="entry name" value="ANKYRIN REPEAT-CONTAINING PROTEIN"/>
    <property type="match status" value="1"/>
</dbReference>
<sequence>MSSPLTAVDLVLRHQRDGDALQQLGRTICSFLGPSPYLSLSQACALGSIELLQWIWDSSCTSPRTRQSRWPLHNFLRSDAHYYRYQFSNSIEVAACRDNLAMVEWLGTHFSDCEVPSGVPEAAARNGNLPILQFLLARDVDQDGGHGDAKKKRKVETGDGGVKAQIQGREGNRVQWEKRVMSVALSNKHPDVVRWLHENMPDGENERDREGEIESALRNGDVELANFLMPPGRCVLDYATCSGLKMIEWMLDCGYVQRDIGHANSAIKSLAYLGRLDLMQQIVLLHSPPREHDDLCLHSWWNAITIACERGCLEMLKWLMDHPLGQELRVDLKAHEKYSYLIRLAGQHDQTEIMGYLYEQGGAEEIDAPRAIREYASELIIAIRDGRCNTLRWLIENIPFPNFGQPGGMVIAITTRFRRFELLQLFHELGSSGMIDLTQNEDNQASQVAAWWSRSRNVMDFAAGSGHVDMFKWLMANRPQEVTKDAMDRAACCGHLEMVQWLHQNRSEGCTTKAMDEAASRGHFEVVKWLHSNREEGCTQAAMDGAAEGGHLEIVKWLHTNRSEGCTKKAMDGAAREGHLNTLKWLYANRSESCNPKAIYGALKHGHLAVLDWLHAHFPAFTPPTTDIPRSTENMFEVLFFLHEHFAQIITLDYIAMCRRFGTNASIVAWLGENCLRS</sequence>
<dbReference type="Gene3D" id="1.25.40.20">
    <property type="entry name" value="Ankyrin repeat-containing domain"/>
    <property type="match status" value="3"/>
</dbReference>
<dbReference type="InterPro" id="IPR002110">
    <property type="entry name" value="Ankyrin_rpt"/>
</dbReference>
<dbReference type="SMART" id="SM00248">
    <property type="entry name" value="ANK"/>
    <property type="match status" value="5"/>
</dbReference>
<dbReference type="PANTHER" id="PTHR46586">
    <property type="entry name" value="ANKYRIN REPEAT-CONTAINING PROTEIN"/>
    <property type="match status" value="1"/>
</dbReference>
<evidence type="ECO:0000256" key="1">
    <source>
        <dbReference type="SAM" id="MobiDB-lite"/>
    </source>
</evidence>
<reference evidence="2 3" key="1">
    <citation type="submission" date="2018-08" db="EMBL/GenBank/DDBJ databases">
        <title>Genomic investigation of the strawberry pathogen Phytophthora fragariae indicates pathogenicity is determined by transcriptional variation in three key races.</title>
        <authorList>
            <person name="Adams T.M."/>
            <person name="Armitage A.D."/>
            <person name="Sobczyk M.K."/>
            <person name="Bates H.J."/>
            <person name="Dunwell J.M."/>
            <person name="Nellist C.F."/>
            <person name="Harrison R.J."/>
        </authorList>
    </citation>
    <scope>NUCLEOTIDE SEQUENCE [LARGE SCALE GENOMIC DNA]</scope>
    <source>
        <strain evidence="2 3">NOV-71</strain>
    </source>
</reference>
<dbReference type="AlphaFoldDB" id="A0A6A3T6B1"/>
<dbReference type="SUPFAM" id="SSF48403">
    <property type="entry name" value="Ankyrin repeat"/>
    <property type="match status" value="2"/>
</dbReference>
<dbReference type="Pfam" id="PF13637">
    <property type="entry name" value="Ank_4"/>
    <property type="match status" value="1"/>
</dbReference>
<protein>
    <submittedName>
        <fullName evidence="2">Uncharacterized protein</fullName>
    </submittedName>
</protein>
<comment type="caution">
    <text evidence="2">The sequence shown here is derived from an EMBL/GenBank/DDBJ whole genome shotgun (WGS) entry which is preliminary data.</text>
</comment>
<evidence type="ECO:0000313" key="2">
    <source>
        <dbReference type="EMBL" id="KAE9130380.1"/>
    </source>
</evidence>
<proteinExistence type="predicted"/>
<dbReference type="InterPro" id="IPR036770">
    <property type="entry name" value="Ankyrin_rpt-contain_sf"/>
</dbReference>
<dbReference type="EMBL" id="QXFZ01000145">
    <property type="protein sequence ID" value="KAE9130380.1"/>
    <property type="molecule type" value="Genomic_DNA"/>
</dbReference>
<feature type="region of interest" description="Disordered" evidence="1">
    <location>
        <begin position="143"/>
        <end position="163"/>
    </location>
</feature>
<organism evidence="2 3">
    <name type="scientific">Phytophthora fragariae</name>
    <dbReference type="NCBI Taxonomy" id="53985"/>
    <lineage>
        <taxon>Eukaryota</taxon>
        <taxon>Sar</taxon>
        <taxon>Stramenopiles</taxon>
        <taxon>Oomycota</taxon>
        <taxon>Peronosporomycetes</taxon>
        <taxon>Peronosporales</taxon>
        <taxon>Peronosporaceae</taxon>
        <taxon>Phytophthora</taxon>
    </lineage>
</organism>
<dbReference type="Proteomes" id="UP000441208">
    <property type="component" value="Unassembled WGS sequence"/>
</dbReference>
<gene>
    <name evidence="2" type="ORF">PF007_g4531</name>
</gene>
<dbReference type="InterPro" id="IPR052050">
    <property type="entry name" value="SecEffector_AnkRepeat"/>
</dbReference>
<accession>A0A6A3T6B1</accession>
<evidence type="ECO:0000313" key="3">
    <source>
        <dbReference type="Proteomes" id="UP000441208"/>
    </source>
</evidence>
<name>A0A6A3T6B1_9STRA</name>